<feature type="compositionally biased region" description="Low complexity" evidence="11">
    <location>
        <begin position="199"/>
        <end position="208"/>
    </location>
</feature>
<dbReference type="Pfam" id="PF03664">
    <property type="entry name" value="Glyco_hydro_62"/>
    <property type="match status" value="1"/>
</dbReference>
<dbReference type="EMBL" id="JACHMN010000001">
    <property type="protein sequence ID" value="MBB5867411.1"/>
    <property type="molecule type" value="Genomic_DNA"/>
</dbReference>
<dbReference type="PANTHER" id="PTHR40631:SF1">
    <property type="entry name" value="ALPHA-L-ARABINOFURANOSIDASE AXHA-2-RELATED"/>
    <property type="match status" value="1"/>
</dbReference>
<evidence type="ECO:0000256" key="2">
    <source>
        <dbReference type="ARBA" id="ARBA00004613"/>
    </source>
</evidence>
<dbReference type="SMART" id="SM00458">
    <property type="entry name" value="RICIN"/>
    <property type="match status" value="1"/>
</dbReference>
<feature type="domain" description="Ricin B lectin" evidence="13">
    <location>
        <begin position="50"/>
        <end position="186"/>
    </location>
</feature>
<evidence type="ECO:0000313" key="14">
    <source>
        <dbReference type="EMBL" id="MBB5867411.1"/>
    </source>
</evidence>
<dbReference type="InterPro" id="IPR035992">
    <property type="entry name" value="Ricin_B-like_lectins"/>
</dbReference>
<accession>A0A841BKL9</accession>
<dbReference type="InterPro" id="IPR005193">
    <property type="entry name" value="GH62_arabinosidase"/>
</dbReference>
<proteinExistence type="predicted"/>
<dbReference type="Gene3D" id="2.115.10.20">
    <property type="entry name" value="Glycosyl hydrolase domain, family 43"/>
    <property type="match status" value="1"/>
</dbReference>
<evidence type="ECO:0000256" key="11">
    <source>
        <dbReference type="SAM" id="MobiDB-lite"/>
    </source>
</evidence>
<dbReference type="GO" id="GO:0046556">
    <property type="term" value="F:alpha-L-arabinofuranosidase activity"/>
    <property type="evidence" value="ECO:0007669"/>
    <property type="project" value="UniProtKB-EC"/>
</dbReference>
<reference evidence="14 15" key="1">
    <citation type="submission" date="2020-08" db="EMBL/GenBank/DDBJ databases">
        <title>Sequencing the genomes of 1000 actinobacteria strains.</title>
        <authorList>
            <person name="Klenk H.-P."/>
        </authorList>
    </citation>
    <scope>NUCLEOTIDE SEQUENCE [LARGE SCALE GENOMIC DNA]</scope>
    <source>
        <strain evidence="14 15">DSM 45362</strain>
    </source>
</reference>
<keyword evidence="4" id="KW-0964">Secreted</keyword>
<dbReference type="GO" id="GO:0045493">
    <property type="term" value="P:xylan catabolic process"/>
    <property type="evidence" value="ECO:0007669"/>
    <property type="project" value="UniProtKB-KW"/>
</dbReference>
<dbReference type="InterPro" id="IPR023296">
    <property type="entry name" value="Glyco_hydro_beta-prop_sf"/>
</dbReference>
<keyword evidence="10" id="KW-0624">Polysaccharide degradation</keyword>
<evidence type="ECO:0000256" key="7">
    <source>
        <dbReference type="ARBA" id="ARBA00022801"/>
    </source>
</evidence>
<dbReference type="SUPFAM" id="SSF50370">
    <property type="entry name" value="Ricin B-like lectins"/>
    <property type="match status" value="1"/>
</dbReference>
<evidence type="ECO:0000256" key="6">
    <source>
        <dbReference type="ARBA" id="ARBA00022729"/>
    </source>
</evidence>
<keyword evidence="7" id="KW-0378">Hydrolase</keyword>
<keyword evidence="9" id="KW-0326">Glycosidase</keyword>
<evidence type="ECO:0000256" key="10">
    <source>
        <dbReference type="ARBA" id="ARBA00023326"/>
    </source>
</evidence>
<evidence type="ECO:0000259" key="13">
    <source>
        <dbReference type="SMART" id="SM00458"/>
    </source>
</evidence>
<dbReference type="InterPro" id="IPR000772">
    <property type="entry name" value="Ricin_B_lectin"/>
</dbReference>
<evidence type="ECO:0000256" key="8">
    <source>
        <dbReference type="ARBA" id="ARBA00023277"/>
    </source>
</evidence>
<keyword evidence="15" id="KW-1185">Reference proteome</keyword>
<evidence type="ECO:0000256" key="12">
    <source>
        <dbReference type="SAM" id="SignalP"/>
    </source>
</evidence>
<evidence type="ECO:0000256" key="3">
    <source>
        <dbReference type="ARBA" id="ARBA00012670"/>
    </source>
</evidence>
<dbReference type="GO" id="GO:0046373">
    <property type="term" value="P:L-arabinose metabolic process"/>
    <property type="evidence" value="ECO:0007669"/>
    <property type="project" value="InterPro"/>
</dbReference>
<comment type="subcellular location">
    <subcellularLocation>
        <location evidence="2">Secreted</location>
    </subcellularLocation>
</comment>
<evidence type="ECO:0000256" key="5">
    <source>
        <dbReference type="ARBA" id="ARBA00022651"/>
    </source>
</evidence>
<dbReference type="EC" id="3.2.1.55" evidence="3"/>
<dbReference type="AlphaFoldDB" id="A0A841BKL9"/>
<evidence type="ECO:0000256" key="9">
    <source>
        <dbReference type="ARBA" id="ARBA00023295"/>
    </source>
</evidence>
<feature type="region of interest" description="Disordered" evidence="11">
    <location>
        <begin position="189"/>
        <end position="208"/>
    </location>
</feature>
<feature type="chain" id="PRO_5032524810" description="non-reducing end alpha-L-arabinofuranosidase" evidence="12">
    <location>
        <begin position="44"/>
        <end position="508"/>
    </location>
</feature>
<dbReference type="Proteomes" id="UP000587527">
    <property type="component" value="Unassembled WGS sequence"/>
</dbReference>
<feature type="signal peptide" evidence="12">
    <location>
        <begin position="1"/>
        <end position="43"/>
    </location>
</feature>
<protein>
    <recommendedName>
        <fullName evidence="3">non-reducing end alpha-L-arabinofuranosidase</fullName>
        <ecNumber evidence="3">3.2.1.55</ecNumber>
    </recommendedName>
</protein>
<keyword evidence="8" id="KW-0119">Carbohydrate metabolism</keyword>
<organism evidence="14 15">
    <name type="scientific">Allocatelliglobosispora scoriae</name>
    <dbReference type="NCBI Taxonomy" id="643052"/>
    <lineage>
        <taxon>Bacteria</taxon>
        <taxon>Bacillati</taxon>
        <taxon>Actinomycetota</taxon>
        <taxon>Actinomycetes</taxon>
        <taxon>Micromonosporales</taxon>
        <taxon>Micromonosporaceae</taxon>
        <taxon>Allocatelliglobosispora</taxon>
    </lineage>
</organism>
<sequence>MNSPHRATAPPRRRRLLLAIIAAMATLLSGIGLVAVTAQSASAATVDPNAWYTLVNRNSGKAVDICGASTGDGACVQQYSRSGGTNQQFQFVSSGNGFYRIRARHSGKVLDDYNFSTADGAPVRQWTDTNGTNQQWALADSADGYVRFLNRHSGKALEVQGASTADGGAVVQYADWGGTNQQWQLIAVGGTPPSPTPTTSPSSSPGGCTLPSSYRWTSTGALAAPKSGWVSLKDFTVAPYNGRQLVYATTHDFGSAWGSMNFGLFTNWSDMASASQNGMSSATVAPSLFYFAPRGIWVLTYQWGPTAFSYRTTTDPTNPNGWSAAQPLFTGSISGSGTGPIDQTIIGDSTTMYLFFAGDNGKIYRASMPIGNFPGSFGSTYTTIMTDSTNNLFEAPQVYKVAGQNQYLMIVEAIGANGRYFRSFTATSLGGSWTPQAATESNPFAGKANSGATWTNDISHGELLRTTADQTMTIDPCNLQLLYQGRATNSGGDYGLLPYRPGLLTRQR</sequence>
<name>A0A841BKL9_9ACTN</name>
<dbReference type="Pfam" id="PF14200">
    <property type="entry name" value="RicinB_lectin_2"/>
    <property type="match status" value="2"/>
</dbReference>
<comment type="caution">
    <text evidence="14">The sequence shown here is derived from an EMBL/GenBank/DDBJ whole genome shotgun (WGS) entry which is preliminary data.</text>
</comment>
<evidence type="ECO:0000313" key="15">
    <source>
        <dbReference type="Proteomes" id="UP000587527"/>
    </source>
</evidence>
<gene>
    <name evidence="14" type="ORF">F4553_000790</name>
</gene>
<keyword evidence="5" id="KW-0858">Xylan degradation</keyword>
<dbReference type="Gene3D" id="2.80.10.50">
    <property type="match status" value="3"/>
</dbReference>
<keyword evidence="6 12" id="KW-0732">Signal</keyword>
<dbReference type="CDD" id="cd08987">
    <property type="entry name" value="GH62"/>
    <property type="match status" value="1"/>
</dbReference>
<dbReference type="GO" id="GO:0005576">
    <property type="term" value="C:extracellular region"/>
    <property type="evidence" value="ECO:0007669"/>
    <property type="project" value="UniProtKB-SubCell"/>
</dbReference>
<evidence type="ECO:0000256" key="1">
    <source>
        <dbReference type="ARBA" id="ARBA00001462"/>
    </source>
</evidence>
<dbReference type="PANTHER" id="PTHR40631">
    <property type="entry name" value="ALPHA-L-ARABINOFURANOSIDASE AXHA-2-RELATED"/>
    <property type="match status" value="1"/>
</dbReference>
<comment type="catalytic activity">
    <reaction evidence="1">
        <text>Hydrolysis of terminal non-reducing alpha-L-arabinofuranoside residues in alpha-L-arabinosides.</text>
        <dbReference type="EC" id="3.2.1.55"/>
    </reaction>
</comment>
<dbReference type="SUPFAM" id="SSF75005">
    <property type="entry name" value="Arabinanase/levansucrase/invertase"/>
    <property type="match status" value="1"/>
</dbReference>
<dbReference type="PROSITE" id="PS50231">
    <property type="entry name" value="RICIN_B_LECTIN"/>
    <property type="match status" value="1"/>
</dbReference>
<evidence type="ECO:0000256" key="4">
    <source>
        <dbReference type="ARBA" id="ARBA00022525"/>
    </source>
</evidence>